<dbReference type="AlphaFoldDB" id="A0A4P6G4E8"/>
<organism evidence="2 3">
    <name type="scientific">Pseudomonas arsenicoxydans</name>
    <dbReference type="NCBI Taxonomy" id="702115"/>
    <lineage>
        <taxon>Bacteria</taxon>
        <taxon>Pseudomonadati</taxon>
        <taxon>Pseudomonadota</taxon>
        <taxon>Gammaproteobacteria</taxon>
        <taxon>Pseudomonadales</taxon>
        <taxon>Pseudomonadaceae</taxon>
        <taxon>Pseudomonas</taxon>
    </lineage>
</organism>
<evidence type="ECO:0000256" key="1">
    <source>
        <dbReference type="SAM" id="MobiDB-lite"/>
    </source>
</evidence>
<dbReference type="EMBL" id="CP024767">
    <property type="protein sequence ID" value="QAY84292.1"/>
    <property type="molecule type" value="Genomic_DNA"/>
</dbReference>
<feature type="region of interest" description="Disordered" evidence="1">
    <location>
        <begin position="1"/>
        <end position="27"/>
    </location>
</feature>
<evidence type="ECO:0000313" key="2">
    <source>
        <dbReference type="EMBL" id="QAY84292.1"/>
    </source>
</evidence>
<evidence type="ECO:0000313" key="3">
    <source>
        <dbReference type="Proteomes" id="UP000291121"/>
    </source>
</evidence>
<reference evidence="2 3" key="1">
    <citation type="submission" date="2017-11" db="EMBL/GenBank/DDBJ databases">
        <title>Genome sequence of Pseudomonas arsenicoxydans ACM1.</title>
        <authorList>
            <person name="Nascimento F.X."/>
        </authorList>
    </citation>
    <scope>NUCLEOTIDE SEQUENCE [LARGE SCALE GENOMIC DNA]</scope>
    <source>
        <strain evidence="2 3">ACM1</strain>
    </source>
</reference>
<dbReference type="Proteomes" id="UP000291121">
    <property type="component" value="Chromosome"/>
</dbReference>
<accession>A0A4P6G4E8</accession>
<name>A0A4P6G4E8_9PSED</name>
<keyword evidence="3" id="KW-1185">Reference proteome</keyword>
<sequence length="64" mass="6742">MTVPYSRFATRSKDAPSSGRVQARPKTNVGAGLLAKAVYQSTSALNDTPLSRASPLPQGIALLR</sequence>
<gene>
    <name evidence="2" type="ORF">CUN61_09955</name>
</gene>
<proteinExistence type="predicted"/>
<protein>
    <submittedName>
        <fullName evidence="2">Uncharacterized protein</fullName>
    </submittedName>
</protein>